<evidence type="ECO:0000256" key="8">
    <source>
        <dbReference type="PROSITE-ProRule" id="PRU01360"/>
    </source>
</evidence>
<evidence type="ECO:0000256" key="7">
    <source>
        <dbReference type="ARBA" id="ARBA00023237"/>
    </source>
</evidence>
<dbReference type="Pfam" id="PF00593">
    <property type="entry name" value="TonB_dep_Rec_b-barrel"/>
    <property type="match status" value="1"/>
</dbReference>
<keyword evidence="10" id="KW-0732">Signal</keyword>
<dbReference type="PROSITE" id="PS52016">
    <property type="entry name" value="TONB_DEPENDENT_REC_3"/>
    <property type="match status" value="1"/>
</dbReference>
<gene>
    <name evidence="13" type="ORF">F3N42_13495</name>
</gene>
<dbReference type="PANTHER" id="PTHR47234">
    <property type="match status" value="1"/>
</dbReference>
<dbReference type="InterPro" id="IPR036942">
    <property type="entry name" value="Beta-barrel_TonB_sf"/>
</dbReference>
<organism evidence="13 14">
    <name type="scientific">Marinihelvus fidelis</name>
    <dbReference type="NCBI Taxonomy" id="2613842"/>
    <lineage>
        <taxon>Bacteria</taxon>
        <taxon>Pseudomonadati</taxon>
        <taxon>Pseudomonadota</taxon>
        <taxon>Gammaproteobacteria</taxon>
        <taxon>Chromatiales</taxon>
        <taxon>Wenzhouxiangellaceae</taxon>
        <taxon>Marinihelvus</taxon>
    </lineage>
</organism>
<dbReference type="Gene3D" id="2.40.170.20">
    <property type="entry name" value="TonB-dependent receptor, beta-barrel domain"/>
    <property type="match status" value="1"/>
</dbReference>
<evidence type="ECO:0000256" key="10">
    <source>
        <dbReference type="SAM" id="SignalP"/>
    </source>
</evidence>
<dbReference type="SUPFAM" id="SSF56935">
    <property type="entry name" value="Porins"/>
    <property type="match status" value="1"/>
</dbReference>
<dbReference type="RefSeq" id="WP_150865013.1">
    <property type="nucleotide sequence ID" value="NZ_VYXP01000009.1"/>
</dbReference>
<dbReference type="EMBL" id="VYXP01000009">
    <property type="protein sequence ID" value="KAA9130177.1"/>
    <property type="molecule type" value="Genomic_DNA"/>
</dbReference>
<evidence type="ECO:0000256" key="6">
    <source>
        <dbReference type="ARBA" id="ARBA00023136"/>
    </source>
</evidence>
<dbReference type="Gene3D" id="2.170.130.10">
    <property type="entry name" value="TonB-dependent receptor, plug domain"/>
    <property type="match status" value="1"/>
</dbReference>
<comment type="subcellular location">
    <subcellularLocation>
        <location evidence="1 8">Cell outer membrane</location>
        <topology evidence="1 8">Multi-pass membrane protein</topology>
    </subcellularLocation>
</comment>
<feature type="chain" id="PRO_5024386695" evidence="10">
    <location>
        <begin position="43"/>
        <end position="1012"/>
    </location>
</feature>
<dbReference type="Proteomes" id="UP000325372">
    <property type="component" value="Unassembled WGS sequence"/>
</dbReference>
<evidence type="ECO:0000256" key="5">
    <source>
        <dbReference type="ARBA" id="ARBA00023077"/>
    </source>
</evidence>
<protein>
    <submittedName>
        <fullName evidence="13">TonB-dependent receptor plug domain-containing protein</fullName>
    </submittedName>
</protein>
<keyword evidence="4 8" id="KW-0812">Transmembrane</keyword>
<evidence type="ECO:0000256" key="3">
    <source>
        <dbReference type="ARBA" id="ARBA00022452"/>
    </source>
</evidence>
<feature type="signal peptide" evidence="10">
    <location>
        <begin position="1"/>
        <end position="42"/>
    </location>
</feature>
<keyword evidence="2 8" id="KW-0813">Transport</keyword>
<proteinExistence type="inferred from homology"/>
<evidence type="ECO:0000259" key="11">
    <source>
        <dbReference type="Pfam" id="PF00593"/>
    </source>
</evidence>
<comment type="similarity">
    <text evidence="8 9">Belongs to the TonB-dependent receptor family.</text>
</comment>
<evidence type="ECO:0000256" key="9">
    <source>
        <dbReference type="RuleBase" id="RU003357"/>
    </source>
</evidence>
<keyword evidence="13" id="KW-0675">Receptor</keyword>
<feature type="domain" description="TonB-dependent receptor-like beta-barrel" evidence="11">
    <location>
        <begin position="459"/>
        <end position="978"/>
    </location>
</feature>
<dbReference type="GO" id="GO:0009279">
    <property type="term" value="C:cell outer membrane"/>
    <property type="evidence" value="ECO:0007669"/>
    <property type="project" value="UniProtKB-SubCell"/>
</dbReference>
<dbReference type="InterPro" id="IPR012910">
    <property type="entry name" value="Plug_dom"/>
</dbReference>
<keyword evidence="14" id="KW-1185">Reference proteome</keyword>
<sequence length="1012" mass="113031">MHSQHNTKGSSRVQGTLSRTPRFSLALACSLALLPLSGPALAQDTNDDEDVDRVLEEVVVTGTQIRGASINEALSVSVISSDDIEALGISSGDELLDVIPEQGQNFFNEAENIAGGVNAARGDIGAFNLRNIGTGNTLVLMNGRRVVNAASYQTEEVGGSFVPVATANSAAIPVFGLDRLEVLRDGASAIYGADAVAGVVNTVMRDDYEGLTVSGRWQTYDNIPRDDYTATVEWGGSFNSGRTYAGLFATFYHRDRVNSQDDEKWADSDYRRLIPEGSPWEGDTAFRNDSANSLWGQFDIVGDRYNLNDLDITDSAGEFETYPIGDPRCEGGFQINEFTCGHADGQGTYRYNLNENRDVASELDRINLYTYLNHEFDNGIESYTELGWYQAKSNLYRHPAASFTAVKLRVGPENYYNPFGPCGSPNRLPDSIIGTEVPCEGLQLEIDNYRFAELPRIVDVENETYRLLQGFRGSFGNNWDWDSAVLYSKASRDDVTHNRVSNQLMQDALEDPTEAAYNPFVGGMGSNIERALVDVYRNSESDLALADFKLTNPSIFNTWAGGVGFLAGAEYRRESFKDDRDPRLDGTIQFTDWQNDTYPFISDIVNSSPTPDNEGDRNVASLFTEFIVPLHETLDVQLALRYENFSDVGSTTVPKVAFGWTPTEWLMFRGSWSEAFRAPNLITINETLVVRNNTNTDWACEYAAEYGGDPDQDILDCSYNMQRRAQGSQELEPEKSDNSSLGIVLTPTENLTLTVDFWKIKKEDTIGLFGEENHTMLDLLYRLQAGTGSCASVGNPALGRIDPDDDQIAIYTAAGICPAGDVEFVDDNYQNLDVRKVEGYDFGVYYDLDTNYGDWSFRWQGSIYTRYDQEPGGAAQVLLDAQEDGTLPSNYPVTGFSDLLRMDGNQEKKMNARARWRLDEWGATVAWYYLDDFYQSSLTLEDGSQWVIPSYDYFNLSADYTFDAFDITTRIRLAVNNVTDERAPLADRYFGYFSDAHSDYGRSYYIDFRVDF</sequence>
<dbReference type="Pfam" id="PF07715">
    <property type="entry name" value="Plug"/>
    <property type="match status" value="1"/>
</dbReference>
<reference evidence="13 14" key="1">
    <citation type="submission" date="2019-09" db="EMBL/GenBank/DDBJ databases">
        <title>Wenzhouxiangella sp. Genome sequencing and assembly.</title>
        <authorList>
            <person name="Zhang R."/>
        </authorList>
    </citation>
    <scope>NUCLEOTIDE SEQUENCE [LARGE SCALE GENOMIC DNA]</scope>
    <source>
        <strain evidence="13 14">W260</strain>
    </source>
</reference>
<keyword evidence="7 8" id="KW-0998">Cell outer membrane</keyword>
<keyword evidence="6 8" id="KW-0472">Membrane</keyword>
<dbReference type="PANTHER" id="PTHR47234:SF2">
    <property type="entry name" value="TONB-DEPENDENT RECEPTOR"/>
    <property type="match status" value="1"/>
</dbReference>
<dbReference type="AlphaFoldDB" id="A0A5N0T7Q3"/>
<evidence type="ECO:0000259" key="12">
    <source>
        <dbReference type="Pfam" id="PF07715"/>
    </source>
</evidence>
<keyword evidence="3 8" id="KW-1134">Transmembrane beta strand</keyword>
<feature type="domain" description="TonB-dependent receptor plug" evidence="12">
    <location>
        <begin position="73"/>
        <end position="199"/>
    </location>
</feature>
<evidence type="ECO:0000313" key="13">
    <source>
        <dbReference type="EMBL" id="KAA9130177.1"/>
    </source>
</evidence>
<keyword evidence="5 9" id="KW-0798">TonB box</keyword>
<dbReference type="InterPro" id="IPR039426">
    <property type="entry name" value="TonB-dep_rcpt-like"/>
</dbReference>
<accession>A0A5N0T7Q3</accession>
<evidence type="ECO:0000256" key="2">
    <source>
        <dbReference type="ARBA" id="ARBA00022448"/>
    </source>
</evidence>
<evidence type="ECO:0000256" key="1">
    <source>
        <dbReference type="ARBA" id="ARBA00004571"/>
    </source>
</evidence>
<name>A0A5N0T7Q3_9GAMM</name>
<comment type="caution">
    <text evidence="13">The sequence shown here is derived from an EMBL/GenBank/DDBJ whole genome shotgun (WGS) entry which is preliminary data.</text>
</comment>
<dbReference type="InterPro" id="IPR000531">
    <property type="entry name" value="Beta-barrel_TonB"/>
</dbReference>
<dbReference type="InterPro" id="IPR037066">
    <property type="entry name" value="Plug_dom_sf"/>
</dbReference>
<evidence type="ECO:0000256" key="4">
    <source>
        <dbReference type="ARBA" id="ARBA00022692"/>
    </source>
</evidence>
<evidence type="ECO:0000313" key="14">
    <source>
        <dbReference type="Proteomes" id="UP000325372"/>
    </source>
</evidence>